<keyword evidence="2" id="KW-1185">Reference proteome</keyword>
<evidence type="ECO:0000313" key="2">
    <source>
        <dbReference type="Proteomes" id="UP000014629"/>
    </source>
</evidence>
<name>S3ZAZ3_9ACTN</name>
<dbReference type="Proteomes" id="UP000014629">
    <property type="component" value="Unassembled WGS sequence"/>
</dbReference>
<dbReference type="EMBL" id="AOPZ01000492">
    <property type="protein sequence ID" value="EPH39754.1"/>
    <property type="molecule type" value="Genomic_DNA"/>
</dbReference>
<evidence type="ECO:0000313" key="1">
    <source>
        <dbReference type="EMBL" id="EPH39754.1"/>
    </source>
</evidence>
<gene>
    <name evidence="1" type="ORF">STRAU_7179</name>
</gene>
<accession>S3ZAZ3</accession>
<dbReference type="AlphaFoldDB" id="S3ZAZ3"/>
<comment type="caution">
    <text evidence="1">The sequence shown here is derived from an EMBL/GenBank/DDBJ whole genome shotgun (WGS) entry which is preliminary data.</text>
</comment>
<proteinExistence type="predicted"/>
<organism evidence="1 2">
    <name type="scientific">Streptomyces aurantiacus JA 4570</name>
    <dbReference type="NCBI Taxonomy" id="1286094"/>
    <lineage>
        <taxon>Bacteria</taxon>
        <taxon>Bacillati</taxon>
        <taxon>Actinomycetota</taxon>
        <taxon>Actinomycetes</taxon>
        <taxon>Kitasatosporales</taxon>
        <taxon>Streptomycetaceae</taxon>
        <taxon>Streptomyces</taxon>
        <taxon>Streptomyces aurantiacus group</taxon>
    </lineage>
</organism>
<sequence length="36" mass="4203">MVRDVVRWCGVCPAPVERPPRLVDPGRPREYGRRQV</sequence>
<protein>
    <submittedName>
        <fullName evidence="1">Uncharacterized protein</fullName>
    </submittedName>
</protein>
<reference evidence="1 2" key="1">
    <citation type="submission" date="2013-02" db="EMBL/GenBank/DDBJ databases">
        <title>Draft Genome Sequence of Streptomyces aurantiacus, Which Produces Setomimycin.</title>
        <authorList>
            <person name="Gruening B.A."/>
            <person name="Praeg A."/>
            <person name="Erxleben A."/>
            <person name="Guenther S."/>
            <person name="Mueller M."/>
        </authorList>
    </citation>
    <scope>NUCLEOTIDE SEQUENCE [LARGE SCALE GENOMIC DNA]</scope>
    <source>
        <strain evidence="1 2">JA 4570</strain>
    </source>
</reference>